<name>A0L4H1_MAGMM</name>
<keyword evidence="3 8" id="KW-0028">Amino-acid biosynthesis</keyword>
<dbReference type="CDD" id="cd04724">
    <property type="entry name" value="Tryptophan_synthase_alpha"/>
    <property type="match status" value="1"/>
</dbReference>
<comment type="subunit">
    <text evidence="2 8">Tetramer of two alpha and two beta chains.</text>
</comment>
<comment type="catalytic activity">
    <reaction evidence="7 8">
        <text>(1S,2R)-1-C-(indol-3-yl)glycerol 3-phosphate + L-serine = D-glyceraldehyde 3-phosphate + L-tryptophan + H2O</text>
        <dbReference type="Rhea" id="RHEA:10532"/>
        <dbReference type="ChEBI" id="CHEBI:15377"/>
        <dbReference type="ChEBI" id="CHEBI:33384"/>
        <dbReference type="ChEBI" id="CHEBI:57912"/>
        <dbReference type="ChEBI" id="CHEBI:58866"/>
        <dbReference type="ChEBI" id="CHEBI:59776"/>
        <dbReference type="EC" id="4.2.1.20"/>
    </reaction>
</comment>
<reference evidence="11" key="1">
    <citation type="journal article" date="2009" name="Appl. Environ. Microbiol.">
        <title>Complete genome sequence of the chemolithoautotrophic marine magnetotactic coccus strain MC-1.</title>
        <authorList>
            <person name="Schubbe S."/>
            <person name="Williams T.J."/>
            <person name="Xie G."/>
            <person name="Kiss H.E."/>
            <person name="Brettin T.S."/>
            <person name="Martinez D."/>
            <person name="Ross C.A."/>
            <person name="Schuler D."/>
            <person name="Cox B.L."/>
            <person name="Nealson K.H."/>
            <person name="Bazylinski D.A."/>
        </authorList>
    </citation>
    <scope>NUCLEOTIDE SEQUENCE [LARGE SCALE GENOMIC DNA]</scope>
    <source>
        <strain evidence="11">ATCC BAA-1437 / JCM 17883 / MC-1</strain>
    </source>
</reference>
<dbReference type="Pfam" id="PF00290">
    <property type="entry name" value="Trp_syntA"/>
    <property type="match status" value="1"/>
</dbReference>
<evidence type="ECO:0000313" key="10">
    <source>
        <dbReference type="EMBL" id="ABK42864.1"/>
    </source>
</evidence>
<dbReference type="HAMAP" id="MF_00131">
    <property type="entry name" value="Trp_synth_alpha"/>
    <property type="match status" value="1"/>
</dbReference>
<evidence type="ECO:0000256" key="8">
    <source>
        <dbReference type="HAMAP-Rule" id="MF_00131"/>
    </source>
</evidence>
<dbReference type="InterPro" id="IPR002028">
    <property type="entry name" value="Trp_synthase_suA"/>
</dbReference>
<evidence type="ECO:0000256" key="6">
    <source>
        <dbReference type="ARBA" id="ARBA00023239"/>
    </source>
</evidence>
<dbReference type="RefSeq" id="WP_011712034.1">
    <property type="nucleotide sequence ID" value="NC_008576.1"/>
</dbReference>
<comment type="function">
    <text evidence="8">The alpha subunit is responsible for the aldol cleavage of indoleglycerol phosphate to indole and glyceraldehyde 3-phosphate.</text>
</comment>
<dbReference type="EC" id="4.2.1.20" evidence="8"/>
<feature type="active site" description="Proton acceptor" evidence="8">
    <location>
        <position position="63"/>
    </location>
</feature>
<dbReference type="UniPathway" id="UPA00035">
    <property type="reaction ID" value="UER00044"/>
</dbReference>
<dbReference type="InterPro" id="IPR011060">
    <property type="entry name" value="RibuloseP-bd_barrel"/>
</dbReference>
<evidence type="ECO:0000256" key="9">
    <source>
        <dbReference type="RuleBase" id="RU003662"/>
    </source>
</evidence>
<dbReference type="AlphaFoldDB" id="A0L4H1"/>
<dbReference type="OrthoDB" id="9804578at2"/>
<proteinExistence type="inferred from homology"/>
<evidence type="ECO:0000256" key="1">
    <source>
        <dbReference type="ARBA" id="ARBA00004733"/>
    </source>
</evidence>
<evidence type="ECO:0000256" key="4">
    <source>
        <dbReference type="ARBA" id="ARBA00022822"/>
    </source>
</evidence>
<dbReference type="HOGENOM" id="CLU_016734_0_0_5"/>
<keyword evidence="11" id="KW-1185">Reference proteome</keyword>
<keyword evidence="5 8" id="KW-0057">Aromatic amino acid biosynthesis</keyword>
<evidence type="ECO:0000256" key="2">
    <source>
        <dbReference type="ARBA" id="ARBA00011270"/>
    </source>
</evidence>
<dbReference type="KEGG" id="mgm:Mmc1_0338"/>
<keyword evidence="4 8" id="KW-0822">Tryptophan biosynthesis</keyword>
<keyword evidence="6 8" id="KW-0456">Lyase</keyword>
<dbReference type="PANTHER" id="PTHR43406:SF1">
    <property type="entry name" value="TRYPTOPHAN SYNTHASE ALPHA CHAIN, CHLOROPLASTIC"/>
    <property type="match status" value="1"/>
</dbReference>
<comment type="pathway">
    <text evidence="1 8">Amino-acid biosynthesis; L-tryptophan biosynthesis; L-tryptophan from chorismate: step 5/5.</text>
</comment>
<feature type="active site" description="Proton acceptor" evidence="8">
    <location>
        <position position="52"/>
    </location>
</feature>
<dbReference type="STRING" id="156889.Mmc1_0338"/>
<dbReference type="GO" id="GO:0004834">
    <property type="term" value="F:tryptophan synthase activity"/>
    <property type="evidence" value="ECO:0007669"/>
    <property type="project" value="UniProtKB-UniRule"/>
</dbReference>
<dbReference type="Proteomes" id="UP000002586">
    <property type="component" value="Chromosome"/>
</dbReference>
<evidence type="ECO:0000256" key="3">
    <source>
        <dbReference type="ARBA" id="ARBA00022605"/>
    </source>
</evidence>
<sequence length="259" mass="27879">MSRKSALEGHIKDKLQQQDILLMSHIVLGYPSLQANREVIRAMVAGGVDLMELQIPFSEPIADGPTIARANQAALDGGFKVREGLAFIREVVAAFNIPFLIMTYTNILMAYGVERFIDEVADIGVKGLIIPDLPLEQAQAAIEQCRAKGMDWIGLMTPTSVDERLGKIGAAADGFVYCVARRGVTGSKTSFDEHVGAFMHRCRQATPVPLAVGFGVRSAEDVDYLKGKAEIAVVGSAALDLFDQAGAAALEPFFRGLRG</sequence>
<evidence type="ECO:0000256" key="7">
    <source>
        <dbReference type="ARBA" id="ARBA00049047"/>
    </source>
</evidence>
<dbReference type="InterPro" id="IPR013785">
    <property type="entry name" value="Aldolase_TIM"/>
</dbReference>
<dbReference type="eggNOG" id="COG0159">
    <property type="taxonomic scope" value="Bacteria"/>
</dbReference>
<organism evidence="10 11">
    <name type="scientific">Magnetococcus marinus (strain ATCC BAA-1437 / JCM 17883 / MC-1)</name>
    <dbReference type="NCBI Taxonomy" id="156889"/>
    <lineage>
        <taxon>Bacteria</taxon>
        <taxon>Pseudomonadati</taxon>
        <taxon>Pseudomonadota</taxon>
        <taxon>Magnetococcia</taxon>
        <taxon>Magnetococcales</taxon>
        <taxon>Magnetococcaceae</taxon>
        <taxon>Magnetococcus</taxon>
    </lineage>
</organism>
<comment type="similarity">
    <text evidence="8 9">Belongs to the TrpA family.</text>
</comment>
<dbReference type="InterPro" id="IPR018204">
    <property type="entry name" value="Trp_synthase_alpha_AS"/>
</dbReference>
<dbReference type="GO" id="GO:0005829">
    <property type="term" value="C:cytosol"/>
    <property type="evidence" value="ECO:0007669"/>
    <property type="project" value="TreeGrafter"/>
</dbReference>
<dbReference type="SUPFAM" id="SSF51366">
    <property type="entry name" value="Ribulose-phoshate binding barrel"/>
    <property type="match status" value="1"/>
</dbReference>
<evidence type="ECO:0000256" key="5">
    <source>
        <dbReference type="ARBA" id="ARBA00023141"/>
    </source>
</evidence>
<dbReference type="NCBIfam" id="TIGR00262">
    <property type="entry name" value="trpA"/>
    <property type="match status" value="1"/>
</dbReference>
<evidence type="ECO:0000313" key="11">
    <source>
        <dbReference type="Proteomes" id="UP000002586"/>
    </source>
</evidence>
<dbReference type="EMBL" id="CP000471">
    <property type="protein sequence ID" value="ABK42864.1"/>
    <property type="molecule type" value="Genomic_DNA"/>
</dbReference>
<reference evidence="10 11" key="2">
    <citation type="journal article" date="2012" name="Int. J. Syst. Evol. Microbiol.">
        <title>Magnetococcus marinus gen. nov., sp. nov., a marine, magnetotactic bacterium that represents a novel lineage (Magnetococcaceae fam. nov.; Magnetococcales ord. nov.) at the base of the Alphaproteobacteria.</title>
        <authorList>
            <person name="Bazylinski D.A."/>
            <person name="Williams T.J."/>
            <person name="Lefevre C.T."/>
            <person name="Berg R.J."/>
            <person name="Zhang C.L."/>
            <person name="Bowser S.S."/>
            <person name="Dean A.J."/>
            <person name="Beveridge T.J."/>
        </authorList>
    </citation>
    <scope>NUCLEOTIDE SEQUENCE [LARGE SCALE GENOMIC DNA]</scope>
    <source>
        <strain evidence="11">ATCC BAA-1437 / JCM 17883 / MC-1</strain>
    </source>
</reference>
<dbReference type="Gene3D" id="3.20.20.70">
    <property type="entry name" value="Aldolase class I"/>
    <property type="match status" value="1"/>
</dbReference>
<protein>
    <recommendedName>
        <fullName evidence="8">Tryptophan synthase alpha chain</fullName>
        <ecNumber evidence="8">4.2.1.20</ecNumber>
    </recommendedName>
</protein>
<accession>A0L4H1</accession>
<dbReference type="PANTHER" id="PTHR43406">
    <property type="entry name" value="TRYPTOPHAN SYNTHASE, ALPHA CHAIN"/>
    <property type="match status" value="1"/>
</dbReference>
<dbReference type="PROSITE" id="PS00167">
    <property type="entry name" value="TRP_SYNTHASE_ALPHA"/>
    <property type="match status" value="1"/>
</dbReference>
<gene>
    <name evidence="8" type="primary">trpA</name>
    <name evidence="10" type="ordered locus">Mmc1_0338</name>
</gene>